<proteinExistence type="predicted"/>
<dbReference type="EMBL" id="JANPWB010000001">
    <property type="protein sequence ID" value="KAJ1219123.1"/>
    <property type="molecule type" value="Genomic_DNA"/>
</dbReference>
<comment type="caution">
    <text evidence="2">The sequence shown here is derived from an EMBL/GenBank/DDBJ whole genome shotgun (WGS) entry which is preliminary data.</text>
</comment>
<name>A0AAV7WYB1_PLEWA</name>
<evidence type="ECO:0000256" key="1">
    <source>
        <dbReference type="SAM" id="MobiDB-lite"/>
    </source>
</evidence>
<evidence type="ECO:0008006" key="4">
    <source>
        <dbReference type="Google" id="ProtNLM"/>
    </source>
</evidence>
<keyword evidence="3" id="KW-1185">Reference proteome</keyword>
<dbReference type="AlphaFoldDB" id="A0AAV7WYB1"/>
<accession>A0AAV7WYB1</accession>
<feature type="compositionally biased region" description="Basic and acidic residues" evidence="1">
    <location>
        <begin position="50"/>
        <end position="76"/>
    </location>
</feature>
<protein>
    <recommendedName>
        <fullName evidence="4">Secreted protein</fullName>
    </recommendedName>
</protein>
<dbReference type="Proteomes" id="UP001066276">
    <property type="component" value="Chromosome 1_1"/>
</dbReference>
<gene>
    <name evidence="2" type="ORF">NDU88_006694</name>
</gene>
<reference evidence="2" key="1">
    <citation type="journal article" date="2022" name="bioRxiv">
        <title>Sequencing and chromosome-scale assembly of the giantPleurodeles waltlgenome.</title>
        <authorList>
            <person name="Brown T."/>
            <person name="Elewa A."/>
            <person name="Iarovenko S."/>
            <person name="Subramanian E."/>
            <person name="Araus A.J."/>
            <person name="Petzold A."/>
            <person name="Susuki M."/>
            <person name="Suzuki K.-i.T."/>
            <person name="Hayashi T."/>
            <person name="Toyoda A."/>
            <person name="Oliveira C."/>
            <person name="Osipova E."/>
            <person name="Leigh N.D."/>
            <person name="Simon A."/>
            <person name="Yun M.H."/>
        </authorList>
    </citation>
    <scope>NUCLEOTIDE SEQUENCE</scope>
    <source>
        <strain evidence="2">20211129_DDA</strain>
        <tissue evidence="2">Liver</tissue>
    </source>
</reference>
<feature type="compositionally biased region" description="Basic and acidic residues" evidence="1">
    <location>
        <begin position="112"/>
        <end position="121"/>
    </location>
</feature>
<evidence type="ECO:0000313" key="3">
    <source>
        <dbReference type="Proteomes" id="UP001066276"/>
    </source>
</evidence>
<feature type="compositionally biased region" description="Acidic residues" evidence="1">
    <location>
        <begin position="77"/>
        <end position="86"/>
    </location>
</feature>
<evidence type="ECO:0000313" key="2">
    <source>
        <dbReference type="EMBL" id="KAJ1219123.1"/>
    </source>
</evidence>
<feature type="region of interest" description="Disordered" evidence="1">
    <location>
        <begin position="24"/>
        <end position="121"/>
    </location>
</feature>
<sequence length="121" mass="13048">MGAIIIAMIATGWQSQRVIKPLATPTRSGPVEKCPGGTSQSVALLRHNKKEPEGDAWHVTKVNNEEDVKESSTGRDADDEEEDAEESSAVSDVGGEEEEDGGTKSSRRGQTARKDKEKIAR</sequence>
<organism evidence="2 3">
    <name type="scientific">Pleurodeles waltl</name>
    <name type="common">Iberian ribbed newt</name>
    <dbReference type="NCBI Taxonomy" id="8319"/>
    <lineage>
        <taxon>Eukaryota</taxon>
        <taxon>Metazoa</taxon>
        <taxon>Chordata</taxon>
        <taxon>Craniata</taxon>
        <taxon>Vertebrata</taxon>
        <taxon>Euteleostomi</taxon>
        <taxon>Amphibia</taxon>
        <taxon>Batrachia</taxon>
        <taxon>Caudata</taxon>
        <taxon>Salamandroidea</taxon>
        <taxon>Salamandridae</taxon>
        <taxon>Pleurodelinae</taxon>
        <taxon>Pleurodeles</taxon>
    </lineage>
</organism>